<protein>
    <recommendedName>
        <fullName evidence="3">DUF4252 domain-containing protein</fullName>
    </recommendedName>
</protein>
<dbReference type="Pfam" id="PF14060">
    <property type="entry name" value="DUF4252"/>
    <property type="match status" value="1"/>
</dbReference>
<dbReference type="AlphaFoldDB" id="A0A1M5N5I9"/>
<evidence type="ECO:0000313" key="2">
    <source>
        <dbReference type="Proteomes" id="UP000184212"/>
    </source>
</evidence>
<gene>
    <name evidence="1" type="ORF">SAMN04488109_2114</name>
</gene>
<dbReference type="Proteomes" id="UP000184212">
    <property type="component" value="Unassembled WGS sequence"/>
</dbReference>
<dbReference type="RefSeq" id="WP_073133446.1">
    <property type="nucleotide sequence ID" value="NZ_FQWQ01000001.1"/>
</dbReference>
<dbReference type="OrthoDB" id="979601at2"/>
<proteinExistence type="predicted"/>
<evidence type="ECO:0008006" key="3">
    <source>
        <dbReference type="Google" id="ProtNLM"/>
    </source>
</evidence>
<accession>A0A1M5N5I9</accession>
<dbReference type="STRING" id="947013.SAMN04488109_2114"/>
<sequence length="171" mass="19447">MRQKFVAGLVFAMTLSVASLYGQTKTTEALHKQNQEVFSAFFYNNTLRMLNQNDDKDFDALIKDIEKMKFLMVPKSANFGAAQYKKLVANYKAESFEEIMTSRYQGRNFDIFLKEQSGKTQGMIVTVNDSTNLFVLDIVGSIALDKVTSLFKRVNESADVGKMIMNFTKKD</sequence>
<organism evidence="1 2">
    <name type="scientific">Chryseolinea serpens</name>
    <dbReference type="NCBI Taxonomy" id="947013"/>
    <lineage>
        <taxon>Bacteria</taxon>
        <taxon>Pseudomonadati</taxon>
        <taxon>Bacteroidota</taxon>
        <taxon>Cytophagia</taxon>
        <taxon>Cytophagales</taxon>
        <taxon>Fulvivirgaceae</taxon>
        <taxon>Chryseolinea</taxon>
    </lineage>
</organism>
<reference evidence="1 2" key="1">
    <citation type="submission" date="2016-11" db="EMBL/GenBank/DDBJ databases">
        <authorList>
            <person name="Jaros S."/>
            <person name="Januszkiewicz K."/>
            <person name="Wedrychowicz H."/>
        </authorList>
    </citation>
    <scope>NUCLEOTIDE SEQUENCE [LARGE SCALE GENOMIC DNA]</scope>
    <source>
        <strain evidence="1 2">DSM 24574</strain>
    </source>
</reference>
<keyword evidence="2" id="KW-1185">Reference proteome</keyword>
<dbReference type="InterPro" id="IPR025348">
    <property type="entry name" value="DUF4252"/>
</dbReference>
<dbReference type="EMBL" id="FQWQ01000001">
    <property type="protein sequence ID" value="SHG84702.1"/>
    <property type="molecule type" value="Genomic_DNA"/>
</dbReference>
<evidence type="ECO:0000313" key="1">
    <source>
        <dbReference type="EMBL" id="SHG84702.1"/>
    </source>
</evidence>
<name>A0A1M5N5I9_9BACT</name>